<feature type="domain" description="4Fe-4S ferredoxin-type" evidence="7">
    <location>
        <begin position="30"/>
        <end position="59"/>
    </location>
</feature>
<feature type="domain" description="4Fe-4S ferredoxin-type" evidence="7">
    <location>
        <begin position="134"/>
        <end position="163"/>
    </location>
</feature>
<keyword evidence="3 6" id="KW-0677">Repeat</keyword>
<dbReference type="PANTHER" id="PTHR43687:SF4">
    <property type="entry name" value="BLR5484 PROTEIN"/>
    <property type="match status" value="1"/>
</dbReference>
<evidence type="ECO:0000313" key="8">
    <source>
        <dbReference type="EMBL" id="MDQ2104731.1"/>
    </source>
</evidence>
<evidence type="ECO:0000256" key="3">
    <source>
        <dbReference type="ARBA" id="ARBA00022737"/>
    </source>
</evidence>
<evidence type="ECO:0000256" key="5">
    <source>
        <dbReference type="ARBA" id="ARBA00023014"/>
    </source>
</evidence>
<dbReference type="InterPro" id="IPR017900">
    <property type="entry name" value="4Fe4S_Fe_S_CS"/>
</dbReference>
<comment type="function">
    <text evidence="6">Could be involved in the maturation of NapA, the catalytic subunit of the periplasmic nitrate reductase, before its export into the periplasm.</text>
</comment>
<dbReference type="Gene3D" id="3.30.70.20">
    <property type="match status" value="2"/>
</dbReference>
<feature type="binding site" evidence="6">
    <location>
        <position position="49"/>
    </location>
    <ligand>
        <name>[4Fe-4S] cluster</name>
        <dbReference type="ChEBI" id="CHEBI:49883"/>
        <label>1</label>
    </ligand>
</feature>
<sequence>MTEESVDLGRRGFLRGRTRAAPAALRPPWSRMDRFTDLCSRCGACAEACPEGIVRAGDGGFPEIDFRRGECSFCAACADACPEPVFDRAAERPWTLAVRIGPSCLAVNRIVCRSCRDACPESAIRFALAPGGVAVPAVDGGACTGCGACQAACPADAVTLHPGPETVHAP</sequence>
<dbReference type="InterPro" id="IPR004496">
    <property type="entry name" value="NapF"/>
</dbReference>
<dbReference type="Pfam" id="PF12838">
    <property type="entry name" value="Fer4_7"/>
    <property type="match status" value="2"/>
</dbReference>
<dbReference type="CDD" id="cd10564">
    <property type="entry name" value="NapF_like"/>
    <property type="match status" value="1"/>
</dbReference>
<keyword evidence="5 6" id="KW-0411">Iron-sulfur</keyword>
<feature type="binding site" evidence="6">
    <location>
        <position position="74"/>
    </location>
    <ligand>
        <name>[4Fe-4S] cluster</name>
        <dbReference type="ChEBI" id="CHEBI:49883"/>
        <label>2</label>
    </ligand>
</feature>
<keyword evidence="1 6" id="KW-0004">4Fe-4S</keyword>
<dbReference type="PANTHER" id="PTHR43687">
    <property type="entry name" value="ADENYLYLSULFATE REDUCTASE, BETA SUBUNIT"/>
    <property type="match status" value="1"/>
</dbReference>
<keyword evidence="2 6" id="KW-0479">Metal-binding</keyword>
<dbReference type="PROSITE" id="PS51379">
    <property type="entry name" value="4FE4S_FER_2"/>
    <property type="match status" value="3"/>
</dbReference>
<keyword evidence="4 6" id="KW-0408">Iron</keyword>
<feature type="binding site" evidence="6">
    <location>
        <position position="39"/>
    </location>
    <ligand>
        <name>[4Fe-4S] cluster</name>
        <dbReference type="ChEBI" id="CHEBI:49883"/>
        <label>1</label>
    </ligand>
</feature>
<dbReference type="NCBIfam" id="TIGR00402">
    <property type="entry name" value="napF"/>
    <property type="match status" value="1"/>
</dbReference>
<keyword evidence="6" id="KW-0963">Cytoplasm</keyword>
<feature type="binding site" evidence="6">
    <location>
        <position position="77"/>
    </location>
    <ligand>
        <name>[4Fe-4S] cluster</name>
        <dbReference type="ChEBI" id="CHEBI:49883"/>
        <label>2</label>
    </ligand>
</feature>
<dbReference type="InterPro" id="IPR017896">
    <property type="entry name" value="4Fe4S_Fe-S-bd"/>
</dbReference>
<feature type="binding site" evidence="6">
    <location>
        <position position="149"/>
    </location>
    <ligand>
        <name>[4Fe-4S] cluster</name>
        <dbReference type="ChEBI" id="CHEBI:49883"/>
        <label>3</label>
    </ligand>
</feature>
<feature type="binding site" evidence="6">
    <location>
        <position position="143"/>
    </location>
    <ligand>
        <name>[4Fe-4S] cluster</name>
        <dbReference type="ChEBI" id="CHEBI:49883"/>
        <label>3</label>
    </ligand>
</feature>
<feature type="binding site" evidence="6">
    <location>
        <position position="153"/>
    </location>
    <ligand>
        <name>[4Fe-4S] cluster</name>
        <dbReference type="ChEBI" id="CHEBI:49883"/>
        <label>3</label>
    </ligand>
</feature>
<comment type="caution">
    <text evidence="8">The sequence shown here is derived from an EMBL/GenBank/DDBJ whole genome shotgun (WGS) entry which is preliminary data.</text>
</comment>
<organism evidence="8 9">
    <name type="scientific">Azospirillum isscasi</name>
    <dbReference type="NCBI Taxonomy" id="3053926"/>
    <lineage>
        <taxon>Bacteria</taxon>
        <taxon>Pseudomonadati</taxon>
        <taxon>Pseudomonadota</taxon>
        <taxon>Alphaproteobacteria</taxon>
        <taxon>Rhodospirillales</taxon>
        <taxon>Azospirillaceae</taxon>
        <taxon>Azospirillum</taxon>
    </lineage>
</organism>
<evidence type="ECO:0000256" key="4">
    <source>
        <dbReference type="ARBA" id="ARBA00023004"/>
    </source>
</evidence>
<feature type="binding site" evidence="6">
    <location>
        <position position="71"/>
    </location>
    <ligand>
        <name>[4Fe-4S] cluster</name>
        <dbReference type="ChEBI" id="CHEBI:49883"/>
        <label>2</label>
    </ligand>
</feature>
<dbReference type="Proteomes" id="UP001227317">
    <property type="component" value="Unassembled WGS sequence"/>
</dbReference>
<dbReference type="InterPro" id="IPR050572">
    <property type="entry name" value="Fe-S_Ferredoxin"/>
</dbReference>
<comment type="subcellular location">
    <subcellularLocation>
        <location evidence="6">Cytoplasm</location>
    </subcellularLocation>
</comment>
<keyword evidence="9" id="KW-1185">Reference proteome</keyword>
<feature type="binding site" evidence="6">
    <location>
        <position position="45"/>
    </location>
    <ligand>
        <name>[4Fe-4S] cluster</name>
        <dbReference type="ChEBI" id="CHEBI:49883"/>
        <label>1</label>
    </ligand>
</feature>
<feature type="domain" description="4Fe-4S ferredoxin-type" evidence="7">
    <location>
        <begin position="60"/>
        <end position="91"/>
    </location>
</feature>
<dbReference type="HAMAP" id="MF_02201">
    <property type="entry name" value="NapF"/>
    <property type="match status" value="1"/>
</dbReference>
<comment type="subunit">
    <text evidence="6">Interacts with the cytoplasmic NapA precursor.</text>
</comment>
<comment type="similarity">
    <text evidence="6">Belongs to the NapF family.</text>
</comment>
<evidence type="ECO:0000256" key="2">
    <source>
        <dbReference type="ARBA" id="ARBA00022723"/>
    </source>
</evidence>
<feature type="binding site" evidence="6">
    <location>
        <position position="81"/>
    </location>
    <ligand>
        <name>[4Fe-4S] cluster</name>
        <dbReference type="ChEBI" id="CHEBI:49883"/>
        <label>2</label>
    </ligand>
</feature>
<evidence type="ECO:0000259" key="7">
    <source>
        <dbReference type="PROSITE" id="PS51379"/>
    </source>
</evidence>
<feature type="binding site" evidence="6">
    <location>
        <position position="146"/>
    </location>
    <ligand>
        <name>[4Fe-4S] cluster</name>
        <dbReference type="ChEBI" id="CHEBI:49883"/>
        <label>3</label>
    </ligand>
</feature>
<gene>
    <name evidence="6 8" type="primary">napF</name>
    <name evidence="8" type="ORF">QSG27_18675</name>
</gene>
<dbReference type="RefSeq" id="WP_306708745.1">
    <property type="nucleotide sequence ID" value="NZ_JAUJFI010000101.1"/>
</dbReference>
<dbReference type="SUPFAM" id="SSF54862">
    <property type="entry name" value="4Fe-4S ferredoxins"/>
    <property type="match status" value="1"/>
</dbReference>
<dbReference type="PROSITE" id="PS00198">
    <property type="entry name" value="4FE4S_FER_1"/>
    <property type="match status" value="2"/>
</dbReference>
<accession>A0ABU0WKH2</accession>
<evidence type="ECO:0000313" key="9">
    <source>
        <dbReference type="Proteomes" id="UP001227317"/>
    </source>
</evidence>
<proteinExistence type="inferred from homology"/>
<feature type="binding site" evidence="6">
    <location>
        <position position="42"/>
    </location>
    <ligand>
        <name>[4Fe-4S] cluster</name>
        <dbReference type="ChEBI" id="CHEBI:49883"/>
        <label>1</label>
    </ligand>
</feature>
<evidence type="ECO:0000256" key="6">
    <source>
        <dbReference type="HAMAP-Rule" id="MF_02201"/>
    </source>
</evidence>
<reference evidence="8 9" key="1">
    <citation type="submission" date="2023-06" db="EMBL/GenBank/DDBJ databases">
        <title>Azospirillum isscasensis sp.nov, a bacterium isolated from rhizosphere soil of rice.</title>
        <authorList>
            <person name="Wang H."/>
        </authorList>
    </citation>
    <scope>NUCLEOTIDE SEQUENCE [LARGE SCALE GENOMIC DNA]</scope>
    <source>
        <strain evidence="8 9">C340-1</strain>
    </source>
</reference>
<protein>
    <recommendedName>
        <fullName evidence="6">Ferredoxin-type protein NapF</fullName>
    </recommendedName>
</protein>
<evidence type="ECO:0000256" key="1">
    <source>
        <dbReference type="ARBA" id="ARBA00022485"/>
    </source>
</evidence>
<name>A0ABU0WKH2_9PROT</name>
<comment type="cofactor">
    <cofactor evidence="6">
        <name>[4Fe-4S] cluster</name>
        <dbReference type="ChEBI" id="CHEBI:49883"/>
    </cofactor>
</comment>
<dbReference type="EMBL" id="JAUJFI010000101">
    <property type="protein sequence ID" value="MDQ2104731.1"/>
    <property type="molecule type" value="Genomic_DNA"/>
</dbReference>